<evidence type="ECO:0000313" key="1">
    <source>
        <dbReference type="EMBL" id="GFC99794.1"/>
    </source>
</evidence>
<comment type="caution">
    <text evidence="1">The sequence shown here is derived from an EMBL/GenBank/DDBJ whole genome shotgun (WGS) entry which is preliminary data.</text>
</comment>
<feature type="non-terminal residue" evidence="1">
    <location>
        <position position="53"/>
    </location>
</feature>
<name>A0A699SPK0_TANCI</name>
<proteinExistence type="predicted"/>
<dbReference type="AlphaFoldDB" id="A0A699SPK0"/>
<sequence>MIFILVMTTLSTMRTSKISSGSTTTPSDLSLPDYEAVYFNDDHIEEISSGSAT</sequence>
<accession>A0A699SPK0</accession>
<dbReference type="EMBL" id="BKCJ011180792">
    <property type="protein sequence ID" value="GFC99794.1"/>
    <property type="molecule type" value="Genomic_DNA"/>
</dbReference>
<organism evidence="1">
    <name type="scientific">Tanacetum cinerariifolium</name>
    <name type="common">Dalmatian daisy</name>
    <name type="synonym">Chrysanthemum cinerariifolium</name>
    <dbReference type="NCBI Taxonomy" id="118510"/>
    <lineage>
        <taxon>Eukaryota</taxon>
        <taxon>Viridiplantae</taxon>
        <taxon>Streptophyta</taxon>
        <taxon>Embryophyta</taxon>
        <taxon>Tracheophyta</taxon>
        <taxon>Spermatophyta</taxon>
        <taxon>Magnoliopsida</taxon>
        <taxon>eudicotyledons</taxon>
        <taxon>Gunneridae</taxon>
        <taxon>Pentapetalae</taxon>
        <taxon>asterids</taxon>
        <taxon>campanulids</taxon>
        <taxon>Asterales</taxon>
        <taxon>Asteraceae</taxon>
        <taxon>Asteroideae</taxon>
        <taxon>Anthemideae</taxon>
        <taxon>Anthemidinae</taxon>
        <taxon>Tanacetum</taxon>
    </lineage>
</organism>
<reference evidence="1" key="1">
    <citation type="journal article" date="2019" name="Sci. Rep.">
        <title>Draft genome of Tanacetum cinerariifolium, the natural source of mosquito coil.</title>
        <authorList>
            <person name="Yamashiro T."/>
            <person name="Shiraishi A."/>
            <person name="Satake H."/>
            <person name="Nakayama K."/>
        </authorList>
    </citation>
    <scope>NUCLEOTIDE SEQUENCE</scope>
</reference>
<gene>
    <name evidence="1" type="ORF">Tci_871764</name>
</gene>
<protein>
    <submittedName>
        <fullName evidence="1">Uncharacterized protein</fullName>
    </submittedName>
</protein>